<gene>
    <name evidence="1" type="ORF">LCGC14_2833950</name>
</gene>
<dbReference type="AlphaFoldDB" id="A0A0F8YDE9"/>
<name>A0A0F8YDE9_9ZZZZ</name>
<evidence type="ECO:0000313" key="1">
    <source>
        <dbReference type="EMBL" id="KKK79393.1"/>
    </source>
</evidence>
<comment type="caution">
    <text evidence="1">The sequence shown here is derived from an EMBL/GenBank/DDBJ whole genome shotgun (WGS) entry which is preliminary data.</text>
</comment>
<reference evidence="1" key="1">
    <citation type="journal article" date="2015" name="Nature">
        <title>Complex archaea that bridge the gap between prokaryotes and eukaryotes.</title>
        <authorList>
            <person name="Spang A."/>
            <person name="Saw J.H."/>
            <person name="Jorgensen S.L."/>
            <person name="Zaremba-Niedzwiedzka K."/>
            <person name="Martijn J."/>
            <person name="Lind A.E."/>
            <person name="van Eijk R."/>
            <person name="Schleper C."/>
            <person name="Guy L."/>
            <person name="Ettema T.J."/>
        </authorList>
    </citation>
    <scope>NUCLEOTIDE SEQUENCE</scope>
</reference>
<protein>
    <submittedName>
        <fullName evidence="1">Uncharacterized protein</fullName>
    </submittedName>
</protein>
<organism evidence="1">
    <name type="scientific">marine sediment metagenome</name>
    <dbReference type="NCBI Taxonomy" id="412755"/>
    <lineage>
        <taxon>unclassified sequences</taxon>
        <taxon>metagenomes</taxon>
        <taxon>ecological metagenomes</taxon>
    </lineage>
</organism>
<sequence length="181" mass="18874">MGKSVREVLNRALEGLPTYRMTFADLNAPSGLAITLKGATGMVIRIKTVHVDVPAANQTPLMIRKYSTAESGGTPGTAGQSVPLDSKSNAAKATLAVYTAAATAGTLVGEVFEDDIFTLDNDAYRGDRVHEEFGRGDGGEALILRTAAEGIGIVLGAASNPLNGYIEWTEEPAVADPTPNI</sequence>
<dbReference type="EMBL" id="LAZR01054050">
    <property type="protein sequence ID" value="KKK79393.1"/>
    <property type="molecule type" value="Genomic_DNA"/>
</dbReference>
<proteinExistence type="predicted"/>
<accession>A0A0F8YDE9</accession>